<name>A0ABY6J1D8_9BACT</name>
<dbReference type="Pfam" id="PF08811">
    <property type="entry name" value="DUF1800"/>
    <property type="match status" value="1"/>
</dbReference>
<reference evidence="1" key="1">
    <citation type="submission" date="2022-10" db="EMBL/GenBank/DDBJ databases">
        <title>Chitinophaga sp. nov., isolated from soil.</title>
        <authorList>
            <person name="Jeon C.O."/>
        </authorList>
    </citation>
    <scope>NUCLEOTIDE SEQUENCE</scope>
    <source>
        <strain evidence="1">R8</strain>
    </source>
</reference>
<gene>
    <name evidence="1" type="ORF">MKQ68_24390</name>
</gene>
<protein>
    <submittedName>
        <fullName evidence="1">DUF1800 domain-containing protein</fullName>
    </submittedName>
</protein>
<accession>A0ABY6J1D8</accession>
<evidence type="ECO:0000313" key="1">
    <source>
        <dbReference type="EMBL" id="UYQ93226.1"/>
    </source>
</evidence>
<dbReference type="EMBL" id="CP107006">
    <property type="protein sequence ID" value="UYQ93226.1"/>
    <property type="molecule type" value="Genomic_DNA"/>
</dbReference>
<dbReference type="RefSeq" id="WP_264281339.1">
    <property type="nucleotide sequence ID" value="NZ_CP107006.1"/>
</dbReference>
<dbReference type="InterPro" id="IPR014917">
    <property type="entry name" value="DUF1800"/>
</dbReference>
<keyword evidence="2" id="KW-1185">Reference proteome</keyword>
<evidence type="ECO:0000313" key="2">
    <source>
        <dbReference type="Proteomes" id="UP001162741"/>
    </source>
</evidence>
<dbReference type="Proteomes" id="UP001162741">
    <property type="component" value="Chromosome"/>
</dbReference>
<sequence length="481" mass="55731">MALVPEKIQMQHLAWRAGFGENLPVIEGWGKRKRKETVKRVLAGQDKEMEVLRVINETDLPDYKRLKDMNEEERRAVQKLNTDGIKDLNVSWMSAMIKTNHPLREKMALFWHGHFACRTQNVLYNQQLLEVIRTHALGNFGDLLTGVSKSPAMLQFLNNQQNRKQRPNENFAREVMELFTMGRGNYTEKDIKEAARAFTGWSFDEVGQFQFRQRVHDDGEKTILGKKGNFTGEDVIQLLLDNKQTAKYITGKIYRYFVNDTPDEARIQELAGKFYQSGYNISSLMQDIYMADWFYDEKNVGAIIKSPVELIVGLRRAIPMQFEQEETMLLFQRVLGQTLFYPPNVAGWPGGRSWIDSSSLMFRMRVPQVVLYSQAFNIRPKEITPEMGEGANYKMTLEINDFLKRQYAKKVNAQIDWKPYVDGYKDVPREQLADTIAGTLLLKNKSLDKAFLEKYADASTRDNYIKTVTIDVMSTPEYQLC</sequence>
<organism evidence="1 2">
    <name type="scientific">Chitinophaga horti</name>
    <dbReference type="NCBI Taxonomy" id="2920382"/>
    <lineage>
        <taxon>Bacteria</taxon>
        <taxon>Pseudomonadati</taxon>
        <taxon>Bacteroidota</taxon>
        <taxon>Chitinophagia</taxon>
        <taxon>Chitinophagales</taxon>
        <taxon>Chitinophagaceae</taxon>
        <taxon>Chitinophaga</taxon>
    </lineage>
</organism>
<proteinExistence type="predicted"/>